<dbReference type="AlphaFoldDB" id="A0A4P6HIC2"/>
<feature type="region of interest" description="Disordered" evidence="1">
    <location>
        <begin position="1"/>
        <end position="20"/>
    </location>
</feature>
<organism evidence="2 3">
    <name type="scientific">Solidesulfovibrio carbinolicus</name>
    <dbReference type="NCBI Taxonomy" id="296842"/>
    <lineage>
        <taxon>Bacteria</taxon>
        <taxon>Pseudomonadati</taxon>
        <taxon>Thermodesulfobacteriota</taxon>
        <taxon>Desulfovibrionia</taxon>
        <taxon>Desulfovibrionales</taxon>
        <taxon>Desulfovibrionaceae</taxon>
        <taxon>Solidesulfovibrio</taxon>
    </lineage>
</organism>
<protein>
    <submittedName>
        <fullName evidence="2">Uncharacterized protein</fullName>
    </submittedName>
</protein>
<evidence type="ECO:0000256" key="1">
    <source>
        <dbReference type="SAM" id="MobiDB-lite"/>
    </source>
</evidence>
<evidence type="ECO:0000313" key="2">
    <source>
        <dbReference type="EMBL" id="QAZ66555.1"/>
    </source>
</evidence>
<evidence type="ECO:0000313" key="3">
    <source>
        <dbReference type="Proteomes" id="UP000293296"/>
    </source>
</evidence>
<dbReference type="Proteomes" id="UP000293296">
    <property type="component" value="Chromosome"/>
</dbReference>
<dbReference type="OrthoDB" id="5458206at2"/>
<dbReference type="InterPro" id="IPR036390">
    <property type="entry name" value="WH_DNA-bd_sf"/>
</dbReference>
<dbReference type="RefSeq" id="WP_006921326.1">
    <property type="nucleotide sequence ID" value="NZ_CP026538.1"/>
</dbReference>
<proteinExistence type="predicted"/>
<dbReference type="KEGG" id="dcb:C3Y92_04575"/>
<sequence length="84" mass="9373">MISDMYDAAEDTPQVKPDGTLTQSAKDILRVCEPPATMEDISRALVRHFSQVLPMVRDLVNLGLLEDQNGRLAVTDYGREKLGR</sequence>
<keyword evidence="3" id="KW-1185">Reference proteome</keyword>
<dbReference type="SUPFAM" id="SSF46785">
    <property type="entry name" value="Winged helix' DNA-binding domain"/>
    <property type="match status" value="1"/>
</dbReference>
<gene>
    <name evidence="2" type="ORF">C3Y92_04575</name>
</gene>
<dbReference type="EMBL" id="CP026538">
    <property type="protein sequence ID" value="QAZ66555.1"/>
    <property type="molecule type" value="Genomic_DNA"/>
</dbReference>
<accession>A0A4P6HIC2</accession>
<name>A0A4P6HIC2_9BACT</name>
<reference evidence="2 3" key="1">
    <citation type="submission" date="2018-02" db="EMBL/GenBank/DDBJ databases">
        <title>Genome sequence of Desulfovibrio carbinolicus DSM 3852.</title>
        <authorList>
            <person name="Wilbanks E."/>
            <person name="Skennerton C.T."/>
            <person name="Orphan V.J."/>
        </authorList>
    </citation>
    <scope>NUCLEOTIDE SEQUENCE [LARGE SCALE GENOMIC DNA]</scope>
    <source>
        <strain evidence="2 3">DSM 3852</strain>
    </source>
</reference>